<dbReference type="Gene3D" id="3.40.50.1980">
    <property type="entry name" value="Nitrogenase molybdenum iron protein domain"/>
    <property type="match status" value="2"/>
</dbReference>
<feature type="signal peptide" evidence="1">
    <location>
        <begin position="1"/>
        <end position="22"/>
    </location>
</feature>
<dbReference type="InterPro" id="IPR006127">
    <property type="entry name" value="ZnuA-like"/>
</dbReference>
<dbReference type="EMBL" id="OU912926">
    <property type="protein sequence ID" value="CAG9932323.1"/>
    <property type="molecule type" value="Genomic_DNA"/>
</dbReference>
<dbReference type="SUPFAM" id="SSF53807">
    <property type="entry name" value="Helical backbone' metal receptor"/>
    <property type="match status" value="1"/>
</dbReference>
<organism evidence="2 3">
    <name type="scientific">Candidatus Nitrotoga arctica</name>
    <dbReference type="NCBI Taxonomy" id="453162"/>
    <lineage>
        <taxon>Bacteria</taxon>
        <taxon>Pseudomonadati</taxon>
        <taxon>Pseudomonadota</taxon>
        <taxon>Betaproteobacteria</taxon>
        <taxon>Nitrosomonadales</taxon>
        <taxon>Gallionellaceae</taxon>
        <taxon>Candidatus Nitrotoga</taxon>
    </lineage>
</organism>
<dbReference type="PANTHER" id="PTHR42953">
    <property type="entry name" value="HIGH-AFFINITY ZINC UPTAKE SYSTEM PROTEIN ZNUA-RELATED"/>
    <property type="match status" value="1"/>
</dbReference>
<proteinExistence type="predicted"/>
<evidence type="ECO:0000313" key="2">
    <source>
        <dbReference type="EMBL" id="CAG9932323.1"/>
    </source>
</evidence>
<protein>
    <submittedName>
        <fullName evidence="2">Zinc ABC transporter substrate-binding protein</fullName>
    </submittedName>
</protein>
<reference evidence="2 3" key="1">
    <citation type="submission" date="2021-10" db="EMBL/GenBank/DDBJ databases">
        <authorList>
            <person name="Koch H."/>
        </authorList>
    </citation>
    <scope>NUCLEOTIDE SEQUENCE [LARGE SCALE GENOMIC DNA]</scope>
    <source>
        <strain evidence="2">6680</strain>
    </source>
</reference>
<dbReference type="PANTHER" id="PTHR42953:SF2">
    <property type="entry name" value="ADHESION PROTEIN"/>
    <property type="match status" value="1"/>
</dbReference>
<dbReference type="Proteomes" id="UP000839052">
    <property type="component" value="Chromosome"/>
</dbReference>
<keyword evidence="1" id="KW-0732">Signal</keyword>
<keyword evidence="3" id="KW-1185">Reference proteome</keyword>
<dbReference type="RefSeq" id="WP_239796271.1">
    <property type="nucleotide sequence ID" value="NZ_OU912926.1"/>
</dbReference>
<evidence type="ECO:0000313" key="3">
    <source>
        <dbReference type="Proteomes" id="UP000839052"/>
    </source>
</evidence>
<gene>
    <name evidence="2" type="primary">znuA</name>
    <name evidence="2" type="ORF">NTG6680_1070</name>
</gene>
<accession>A0ABM8YXS6</accession>
<dbReference type="Pfam" id="PF01297">
    <property type="entry name" value="ZnuA"/>
    <property type="match status" value="1"/>
</dbReference>
<name>A0ABM8YXS6_9PROT</name>
<feature type="chain" id="PRO_5046608866" evidence="1">
    <location>
        <begin position="23"/>
        <end position="303"/>
    </location>
</feature>
<sequence length="303" mass="33455">MKKIFFPLMYLLLVALTKPVHAALEVLACEPEWAALTKELAANKVNIYTATNALQDPHYVEARPGLISRARRAQLVVCTGAELELAWLPLMLRESGNVNAVPGKPGYFNAASYVTMLEIPVSLDRALGDLHALGNPHIHLDARNFLPIAKALSERLVELDPANTAFYVSRLQAFTQTWQTAITRWEKQAAPLKGQPFVAQHQAYSYMNIWLGLKQVAVLEPKPGMEPSVSHLSKVIVQLQQSPAKMVVRSAYQNPKPSKWIADRAHIPEVVLPFSVGGSEGSKDLFGLFDDTIARLLAGMTSR</sequence>
<dbReference type="InterPro" id="IPR050492">
    <property type="entry name" value="Bact_metal-bind_prot9"/>
</dbReference>
<evidence type="ECO:0000256" key="1">
    <source>
        <dbReference type="SAM" id="SignalP"/>
    </source>
</evidence>